<keyword evidence="1" id="KW-0732">Signal</keyword>
<accession>A0AAD9LT17</accession>
<evidence type="ECO:0008006" key="4">
    <source>
        <dbReference type="Google" id="ProtNLM"/>
    </source>
</evidence>
<evidence type="ECO:0000256" key="1">
    <source>
        <dbReference type="SAM" id="SignalP"/>
    </source>
</evidence>
<comment type="caution">
    <text evidence="2">The sequence shown here is derived from an EMBL/GenBank/DDBJ whole genome shotgun (WGS) entry which is preliminary data.</text>
</comment>
<keyword evidence="3" id="KW-1185">Reference proteome</keyword>
<evidence type="ECO:0000313" key="2">
    <source>
        <dbReference type="EMBL" id="KAK2020726.1"/>
    </source>
</evidence>
<protein>
    <recommendedName>
        <fullName evidence="4">Secreted protein</fullName>
    </recommendedName>
</protein>
<organism evidence="2 3">
    <name type="scientific">Colletotrichum zoysiae</name>
    <dbReference type="NCBI Taxonomy" id="1216348"/>
    <lineage>
        <taxon>Eukaryota</taxon>
        <taxon>Fungi</taxon>
        <taxon>Dikarya</taxon>
        <taxon>Ascomycota</taxon>
        <taxon>Pezizomycotina</taxon>
        <taxon>Sordariomycetes</taxon>
        <taxon>Hypocreomycetidae</taxon>
        <taxon>Glomerellales</taxon>
        <taxon>Glomerellaceae</taxon>
        <taxon>Colletotrichum</taxon>
        <taxon>Colletotrichum graminicola species complex</taxon>
    </lineage>
</organism>
<dbReference type="EMBL" id="MU843183">
    <property type="protein sequence ID" value="KAK2020726.1"/>
    <property type="molecule type" value="Genomic_DNA"/>
</dbReference>
<reference evidence="2" key="1">
    <citation type="submission" date="2021-06" db="EMBL/GenBank/DDBJ databases">
        <title>Comparative genomics, transcriptomics and evolutionary studies reveal genomic signatures of adaptation to plant cell wall in hemibiotrophic fungi.</title>
        <authorList>
            <consortium name="DOE Joint Genome Institute"/>
            <person name="Baroncelli R."/>
            <person name="Diaz J.F."/>
            <person name="Benocci T."/>
            <person name="Peng M."/>
            <person name="Battaglia E."/>
            <person name="Haridas S."/>
            <person name="Andreopoulos W."/>
            <person name="Labutti K."/>
            <person name="Pangilinan J."/>
            <person name="Floch G.L."/>
            <person name="Makela M.R."/>
            <person name="Henrissat B."/>
            <person name="Grigoriev I.V."/>
            <person name="Crouch J.A."/>
            <person name="De Vries R.P."/>
            <person name="Sukno S.A."/>
            <person name="Thon M.R."/>
        </authorList>
    </citation>
    <scope>NUCLEOTIDE SEQUENCE</scope>
    <source>
        <strain evidence="2">MAFF235873</strain>
    </source>
</reference>
<dbReference type="Proteomes" id="UP001232148">
    <property type="component" value="Unassembled WGS sequence"/>
</dbReference>
<gene>
    <name evidence="2" type="ORF">LX32DRAFT_688168</name>
</gene>
<dbReference type="AlphaFoldDB" id="A0AAD9LT17"/>
<evidence type="ECO:0000313" key="3">
    <source>
        <dbReference type="Proteomes" id="UP001232148"/>
    </source>
</evidence>
<feature type="signal peptide" evidence="1">
    <location>
        <begin position="1"/>
        <end position="23"/>
    </location>
</feature>
<proteinExistence type="predicted"/>
<feature type="chain" id="PRO_5042214877" description="Secreted protein" evidence="1">
    <location>
        <begin position="24"/>
        <end position="105"/>
    </location>
</feature>
<sequence>MERSHGLIIVLFAFVSPLVTVWGRVEVLESAALAYYARYYLGATRIRVLGSRREVVFAMKSVVVFSSGRSGRAGQGRTGQDRTGVEDWLATYLAILGAIQASIVW</sequence>
<name>A0AAD9LT17_9PEZI</name>